<evidence type="ECO:0000256" key="8">
    <source>
        <dbReference type="ARBA" id="ARBA00030592"/>
    </source>
</evidence>
<evidence type="ECO:0000256" key="2">
    <source>
        <dbReference type="ARBA" id="ARBA00013025"/>
    </source>
</evidence>
<dbReference type="EC" id="6.3.2.17" evidence="2"/>
<sequence length="436" mass="46865">MNYEQARMFLDEIRTSGSVYGLESIRGLMARLGNVQEQLSVIHVAGTNGKGSVCAMLAAVLQAAGYRTGVYASPAVFEPEEIIKVDGSAISQEAFAGFASRVQAACMDMQKEGLPHPTVFEVETAIAFCYFKTEKCDVVVLETGLGGAQDATNLLLHPLCSVLTSISMDHMELLGRTLVEVAAAKAGIMKAGSPCVSAVQQKAAEAVLKNAAAEKGVVLHMADSSCIGSFTYDGEKSLFEAEVCGSKKVHGRLGLSGACQKENLACVLEVIRVLTERGLRITQEAMLEGLAKVRLPGRFEKLSSEPDFYMDGAHNAGAAYFLRETVRSCLAGRKIVYIIGVFADKEYEKLLQIMLADAAQVFTVTPRHARALDGKKLAQLAEKLHPKVTFVPDLMQAAELAVQAAGREGAVLAFGSFSYLGELKAEWGRARESRQK</sequence>
<evidence type="ECO:0000313" key="13">
    <source>
        <dbReference type="EMBL" id="EMZ22149.1"/>
    </source>
</evidence>
<dbReference type="InterPro" id="IPR004101">
    <property type="entry name" value="Mur_ligase_C"/>
</dbReference>
<dbReference type="PANTHER" id="PTHR11136:SF0">
    <property type="entry name" value="DIHYDROFOLATE SYNTHETASE-RELATED"/>
    <property type="match status" value="1"/>
</dbReference>
<evidence type="ECO:0000256" key="5">
    <source>
        <dbReference type="ARBA" id="ARBA00022741"/>
    </source>
</evidence>
<dbReference type="InterPro" id="IPR036615">
    <property type="entry name" value="Mur_ligase_C_dom_sf"/>
</dbReference>
<evidence type="ECO:0000256" key="7">
    <source>
        <dbReference type="ARBA" id="ARBA00022842"/>
    </source>
</evidence>
<keyword evidence="14" id="KW-1185">Reference proteome</keyword>
<proteinExistence type="inferred from homology"/>
<evidence type="ECO:0000256" key="10">
    <source>
        <dbReference type="PIRNR" id="PIRNR001563"/>
    </source>
</evidence>
<dbReference type="InterPro" id="IPR013221">
    <property type="entry name" value="Mur_ligase_cen"/>
</dbReference>
<keyword evidence="4" id="KW-0479">Metal-binding</keyword>
<evidence type="ECO:0000256" key="1">
    <source>
        <dbReference type="ARBA" id="ARBA00008276"/>
    </source>
</evidence>
<keyword evidence="5 10" id="KW-0547">Nucleotide-binding</keyword>
<dbReference type="Pfam" id="PF02875">
    <property type="entry name" value="Mur_ligase_C"/>
    <property type="match status" value="1"/>
</dbReference>
<dbReference type="STRING" id="1235802.C823_04237"/>
<dbReference type="GO" id="GO:0046872">
    <property type="term" value="F:metal ion binding"/>
    <property type="evidence" value="ECO:0007669"/>
    <property type="project" value="UniProtKB-KW"/>
</dbReference>
<dbReference type="NCBIfam" id="TIGR01499">
    <property type="entry name" value="folC"/>
    <property type="match status" value="1"/>
</dbReference>
<dbReference type="GO" id="GO:0008841">
    <property type="term" value="F:dihydrofolate synthase activity"/>
    <property type="evidence" value="ECO:0007669"/>
    <property type="project" value="TreeGrafter"/>
</dbReference>
<reference evidence="13 14" key="1">
    <citation type="journal article" date="2014" name="Genome Announc.">
        <title>Draft genome sequences of the altered schaedler flora, a defined bacterial community from gnotobiotic mice.</title>
        <authorList>
            <person name="Wannemuehler M.J."/>
            <person name="Overstreet A.M."/>
            <person name="Ward D.V."/>
            <person name="Phillips G.J."/>
        </authorList>
    </citation>
    <scope>NUCLEOTIDE SEQUENCE [LARGE SCALE GENOMIC DNA]</scope>
    <source>
        <strain evidence="13 14">ASF492</strain>
    </source>
</reference>
<feature type="domain" description="Mur ligase central" evidence="12">
    <location>
        <begin position="44"/>
        <end position="266"/>
    </location>
</feature>
<evidence type="ECO:0000256" key="4">
    <source>
        <dbReference type="ARBA" id="ARBA00022723"/>
    </source>
</evidence>
<keyword evidence="7" id="KW-0460">Magnesium</keyword>
<dbReference type="OrthoDB" id="9809356at2"/>
<name>N2ACJ9_9FIRM</name>
<dbReference type="AlphaFoldDB" id="N2ACJ9"/>
<dbReference type="GO" id="GO:0004326">
    <property type="term" value="F:tetrahydrofolylpolyglutamate synthase activity"/>
    <property type="evidence" value="ECO:0007669"/>
    <property type="project" value="UniProtKB-EC"/>
</dbReference>
<dbReference type="Proteomes" id="UP000012589">
    <property type="component" value="Unassembled WGS sequence"/>
</dbReference>
<dbReference type="PROSITE" id="PS01012">
    <property type="entry name" value="FOLYLPOLYGLU_SYNT_2"/>
    <property type="match status" value="1"/>
</dbReference>
<comment type="caution">
    <text evidence="13">The sequence shown here is derived from an EMBL/GenBank/DDBJ whole genome shotgun (WGS) entry which is preliminary data.</text>
</comment>
<evidence type="ECO:0000256" key="9">
    <source>
        <dbReference type="ARBA" id="ARBA00047493"/>
    </source>
</evidence>
<dbReference type="SUPFAM" id="SSF53244">
    <property type="entry name" value="MurD-like peptide ligases, peptide-binding domain"/>
    <property type="match status" value="1"/>
</dbReference>
<keyword evidence="3 10" id="KW-0436">Ligase</keyword>
<evidence type="ECO:0000256" key="3">
    <source>
        <dbReference type="ARBA" id="ARBA00022598"/>
    </source>
</evidence>
<dbReference type="SUPFAM" id="SSF53623">
    <property type="entry name" value="MurD-like peptide ligases, catalytic domain"/>
    <property type="match status" value="1"/>
</dbReference>
<feature type="domain" description="Mur ligase C-terminal" evidence="11">
    <location>
        <begin position="297"/>
        <end position="417"/>
    </location>
</feature>
<dbReference type="InterPro" id="IPR001645">
    <property type="entry name" value="Folylpolyglutamate_synth"/>
</dbReference>
<dbReference type="InterPro" id="IPR036565">
    <property type="entry name" value="Mur-like_cat_sf"/>
</dbReference>
<protein>
    <recommendedName>
        <fullName evidence="2">tetrahydrofolate synthase</fullName>
        <ecNumber evidence="2">6.3.2.17</ecNumber>
    </recommendedName>
    <alternativeName>
        <fullName evidence="8">Tetrahydrofolylpolyglutamate synthase</fullName>
    </alternativeName>
</protein>
<dbReference type="PATRIC" id="fig|1235802.3.peg.4502"/>
<evidence type="ECO:0000256" key="6">
    <source>
        <dbReference type="ARBA" id="ARBA00022840"/>
    </source>
</evidence>
<dbReference type="PANTHER" id="PTHR11136">
    <property type="entry name" value="FOLYLPOLYGLUTAMATE SYNTHASE-RELATED"/>
    <property type="match status" value="1"/>
</dbReference>
<dbReference type="InterPro" id="IPR018109">
    <property type="entry name" value="Folylpolyglutamate_synth_CS"/>
</dbReference>
<comment type="similarity">
    <text evidence="1 10">Belongs to the folylpolyglutamate synthase family.</text>
</comment>
<keyword evidence="6 10" id="KW-0067">ATP-binding</keyword>
<dbReference type="HOGENOM" id="CLU_015869_1_2_9"/>
<evidence type="ECO:0000259" key="12">
    <source>
        <dbReference type="Pfam" id="PF08245"/>
    </source>
</evidence>
<accession>N2ACJ9</accession>
<organism evidence="13 14">
    <name type="scientific">Eubacterium plexicaudatum ASF492</name>
    <dbReference type="NCBI Taxonomy" id="1235802"/>
    <lineage>
        <taxon>Bacteria</taxon>
        <taxon>Bacillati</taxon>
        <taxon>Bacillota</taxon>
        <taxon>Clostridia</taxon>
        <taxon>Eubacteriales</taxon>
        <taxon>Eubacteriaceae</taxon>
        <taxon>Eubacterium</taxon>
    </lineage>
</organism>
<dbReference type="PIRSF" id="PIRSF001563">
    <property type="entry name" value="Folylpolyglu_synth"/>
    <property type="match status" value="1"/>
</dbReference>
<dbReference type="Gene3D" id="3.90.190.20">
    <property type="entry name" value="Mur ligase, C-terminal domain"/>
    <property type="match status" value="1"/>
</dbReference>
<dbReference type="Gene3D" id="3.40.1190.10">
    <property type="entry name" value="Mur-like, catalytic domain"/>
    <property type="match status" value="1"/>
</dbReference>
<dbReference type="Pfam" id="PF08245">
    <property type="entry name" value="Mur_ligase_M"/>
    <property type="match status" value="1"/>
</dbReference>
<evidence type="ECO:0000259" key="11">
    <source>
        <dbReference type="Pfam" id="PF02875"/>
    </source>
</evidence>
<comment type="catalytic activity">
    <reaction evidence="9">
        <text>(6S)-5,6,7,8-tetrahydrofolyl-(gamma-L-Glu)(n) + L-glutamate + ATP = (6S)-5,6,7,8-tetrahydrofolyl-(gamma-L-Glu)(n+1) + ADP + phosphate + H(+)</text>
        <dbReference type="Rhea" id="RHEA:10580"/>
        <dbReference type="Rhea" id="RHEA-COMP:14738"/>
        <dbReference type="Rhea" id="RHEA-COMP:14740"/>
        <dbReference type="ChEBI" id="CHEBI:15378"/>
        <dbReference type="ChEBI" id="CHEBI:29985"/>
        <dbReference type="ChEBI" id="CHEBI:30616"/>
        <dbReference type="ChEBI" id="CHEBI:43474"/>
        <dbReference type="ChEBI" id="CHEBI:141005"/>
        <dbReference type="ChEBI" id="CHEBI:456216"/>
        <dbReference type="EC" id="6.3.2.17"/>
    </reaction>
</comment>
<dbReference type="GO" id="GO:0005829">
    <property type="term" value="C:cytosol"/>
    <property type="evidence" value="ECO:0007669"/>
    <property type="project" value="TreeGrafter"/>
</dbReference>
<dbReference type="eggNOG" id="COG0285">
    <property type="taxonomic scope" value="Bacteria"/>
</dbReference>
<dbReference type="EMBL" id="AQFT01000124">
    <property type="protein sequence ID" value="EMZ22149.1"/>
    <property type="molecule type" value="Genomic_DNA"/>
</dbReference>
<gene>
    <name evidence="13" type="ORF">C823_04237</name>
</gene>
<dbReference type="GO" id="GO:0005524">
    <property type="term" value="F:ATP binding"/>
    <property type="evidence" value="ECO:0007669"/>
    <property type="project" value="UniProtKB-KW"/>
</dbReference>
<evidence type="ECO:0000313" key="14">
    <source>
        <dbReference type="Proteomes" id="UP000012589"/>
    </source>
</evidence>